<sequence length="566" mass="62393">MPIQSRNKQSCLTAVLQGTLIKVHAARDPELPQMYEVFNHPLRPNQRSIVFLADLTIEGRVKALEVQNRQRIPGPGLENSKNSGAVFVNPGEMVFVRDMHGTGDPREDKTHSWLTKATQELIRQVIKKIVSKKELCTSEKASQGIDGTYAGGLQFERHDRAVHVAGAERAYTLGPSHERVPNRSAPHASGKMYEGEMDDHLELQKDIIKMHASAAMTALRQGPPDLLQNLENHAELIDLPRIGTDDNFAYPNMQLNISPVAPLGSRSVDGGLSTSIGIFGGEHIDAGDHEGTFTCAGVYSHLSSNCDPGYFFLLDIMVCVSGAVCLKGNPKCYDYRLIVVGYPVRDLIEGTNVLPFAALPGSQPHQRELRFSPEWTPNAFQYKDRGWTSQSTWVADAFSIMTPAAHFRFIILGLVFLILYILNQLPASYKVECDTEALLKCFTREREDGKRVNCGEWPSRPEMKRTPPTPTDMESSTVSADVTVTCSTQNSIWETQFALWDAHVDKYASTISIIQVHRANRISNGEVYNPNSKGGRPPVITASVIALAKRAAAGNKITVDGGTQGE</sequence>
<dbReference type="OrthoDB" id="2728951at2759"/>
<proteinExistence type="predicted"/>
<reference evidence="3 4" key="1">
    <citation type="submission" date="2014-04" db="EMBL/GenBank/DDBJ databases">
        <authorList>
            <consortium name="DOE Joint Genome Institute"/>
            <person name="Kuo A."/>
            <person name="Tarkka M."/>
            <person name="Buscot F."/>
            <person name="Kohler A."/>
            <person name="Nagy L.G."/>
            <person name="Floudas D."/>
            <person name="Copeland A."/>
            <person name="Barry K.W."/>
            <person name="Cichocki N."/>
            <person name="Veneault-Fourrey C."/>
            <person name="LaButti K."/>
            <person name="Lindquist E.A."/>
            <person name="Lipzen A."/>
            <person name="Lundell T."/>
            <person name="Morin E."/>
            <person name="Murat C."/>
            <person name="Sun H."/>
            <person name="Tunlid A."/>
            <person name="Henrissat B."/>
            <person name="Grigoriev I.V."/>
            <person name="Hibbett D.S."/>
            <person name="Martin F."/>
            <person name="Nordberg H.P."/>
            <person name="Cantor M.N."/>
            <person name="Hua S.X."/>
        </authorList>
    </citation>
    <scope>NUCLEOTIDE SEQUENCE [LARGE SCALE GENOMIC DNA]</scope>
    <source>
        <strain evidence="3 4">F 1598</strain>
    </source>
</reference>
<dbReference type="AlphaFoldDB" id="A0A0C3B608"/>
<feature type="transmembrane region" description="Helical" evidence="2">
    <location>
        <begin position="405"/>
        <end position="422"/>
    </location>
</feature>
<feature type="region of interest" description="Disordered" evidence="1">
    <location>
        <begin position="453"/>
        <end position="477"/>
    </location>
</feature>
<keyword evidence="2" id="KW-0472">Membrane</keyword>
<keyword evidence="2" id="KW-1133">Transmembrane helix</keyword>
<name>A0A0C3B608_PILCF</name>
<keyword evidence="2" id="KW-0812">Transmembrane</keyword>
<keyword evidence="4" id="KW-1185">Reference proteome</keyword>
<reference evidence="4" key="2">
    <citation type="submission" date="2015-01" db="EMBL/GenBank/DDBJ databases">
        <title>Evolutionary Origins and Diversification of the Mycorrhizal Mutualists.</title>
        <authorList>
            <consortium name="DOE Joint Genome Institute"/>
            <consortium name="Mycorrhizal Genomics Consortium"/>
            <person name="Kohler A."/>
            <person name="Kuo A."/>
            <person name="Nagy L.G."/>
            <person name="Floudas D."/>
            <person name="Copeland A."/>
            <person name="Barry K.W."/>
            <person name="Cichocki N."/>
            <person name="Veneault-Fourrey C."/>
            <person name="LaButti K."/>
            <person name="Lindquist E.A."/>
            <person name="Lipzen A."/>
            <person name="Lundell T."/>
            <person name="Morin E."/>
            <person name="Murat C."/>
            <person name="Riley R."/>
            <person name="Ohm R."/>
            <person name="Sun H."/>
            <person name="Tunlid A."/>
            <person name="Henrissat B."/>
            <person name="Grigoriev I.V."/>
            <person name="Hibbett D.S."/>
            <person name="Martin F."/>
        </authorList>
    </citation>
    <scope>NUCLEOTIDE SEQUENCE [LARGE SCALE GENOMIC DNA]</scope>
    <source>
        <strain evidence="4">F 1598</strain>
    </source>
</reference>
<evidence type="ECO:0000256" key="2">
    <source>
        <dbReference type="SAM" id="Phobius"/>
    </source>
</evidence>
<dbReference type="EMBL" id="KN832998">
    <property type="protein sequence ID" value="KIM81653.1"/>
    <property type="molecule type" value="Genomic_DNA"/>
</dbReference>
<feature type="compositionally biased region" description="Basic and acidic residues" evidence="1">
    <location>
        <begin position="453"/>
        <end position="465"/>
    </location>
</feature>
<evidence type="ECO:0000313" key="3">
    <source>
        <dbReference type="EMBL" id="KIM81653.1"/>
    </source>
</evidence>
<evidence type="ECO:0000256" key="1">
    <source>
        <dbReference type="SAM" id="MobiDB-lite"/>
    </source>
</evidence>
<dbReference type="InParanoid" id="A0A0C3B608"/>
<evidence type="ECO:0000313" key="4">
    <source>
        <dbReference type="Proteomes" id="UP000054166"/>
    </source>
</evidence>
<accession>A0A0C3B608</accession>
<gene>
    <name evidence="3" type="ORF">PILCRDRAFT_8683</name>
</gene>
<organism evidence="3 4">
    <name type="scientific">Piloderma croceum (strain F 1598)</name>
    <dbReference type="NCBI Taxonomy" id="765440"/>
    <lineage>
        <taxon>Eukaryota</taxon>
        <taxon>Fungi</taxon>
        <taxon>Dikarya</taxon>
        <taxon>Basidiomycota</taxon>
        <taxon>Agaricomycotina</taxon>
        <taxon>Agaricomycetes</taxon>
        <taxon>Agaricomycetidae</taxon>
        <taxon>Atheliales</taxon>
        <taxon>Atheliaceae</taxon>
        <taxon>Piloderma</taxon>
    </lineage>
</organism>
<dbReference type="Proteomes" id="UP000054166">
    <property type="component" value="Unassembled WGS sequence"/>
</dbReference>
<protein>
    <submittedName>
        <fullName evidence="3">Uncharacterized protein</fullName>
    </submittedName>
</protein>
<dbReference type="HOGENOM" id="CLU_481558_0_0_1"/>